<proteinExistence type="predicted"/>
<dbReference type="InterPro" id="IPR053146">
    <property type="entry name" value="QDO-like"/>
</dbReference>
<dbReference type="RefSeq" id="WP_179910431.1">
    <property type="nucleotide sequence ID" value="NZ_CP058910.1"/>
</dbReference>
<dbReference type="Gene3D" id="2.60.120.10">
    <property type="entry name" value="Jelly Rolls"/>
    <property type="match status" value="1"/>
</dbReference>
<feature type="compositionally biased region" description="Acidic residues" evidence="1">
    <location>
        <begin position="1"/>
        <end position="13"/>
    </location>
</feature>
<keyword evidence="4" id="KW-1185">Reference proteome</keyword>
<dbReference type="InterPro" id="IPR011051">
    <property type="entry name" value="RmlC_Cupin_sf"/>
</dbReference>
<sequence>MSDTDATDDEPDATDDHATADPATPLVRRATDIEYEPVDAAEGLSKAVLIGEDHGAENLAIRRFTLAPGAEVPKHTNEIEHEQYVLAGEYVVGIDSEASETPRVNGEAVDGEEFTVQGGDALHIPAGAVHWYRNERDLEGAFLCAVPTGDDAIELVDEE</sequence>
<feature type="domain" description="Cupin type-1" evidence="2">
    <location>
        <begin position="60"/>
        <end position="151"/>
    </location>
</feature>
<dbReference type="Proteomes" id="UP000509667">
    <property type="component" value="Chromosome"/>
</dbReference>
<dbReference type="InterPro" id="IPR006045">
    <property type="entry name" value="Cupin_1"/>
</dbReference>
<gene>
    <name evidence="3" type="ORF">HZS55_03865</name>
</gene>
<dbReference type="KEGG" id="hrr:HZS55_03865"/>
<evidence type="ECO:0000256" key="1">
    <source>
        <dbReference type="SAM" id="MobiDB-lite"/>
    </source>
</evidence>
<dbReference type="PANTHER" id="PTHR36440:SF1">
    <property type="entry name" value="PUTATIVE (AFU_ORTHOLOGUE AFUA_8G07350)-RELATED"/>
    <property type="match status" value="1"/>
</dbReference>
<evidence type="ECO:0000259" key="2">
    <source>
        <dbReference type="Pfam" id="PF00190"/>
    </source>
</evidence>
<accession>A0A7D5T428</accession>
<protein>
    <submittedName>
        <fullName evidence="3">Cupin domain-containing protein</fullName>
    </submittedName>
</protein>
<dbReference type="SUPFAM" id="SSF51182">
    <property type="entry name" value="RmlC-like cupins"/>
    <property type="match status" value="1"/>
</dbReference>
<name>A0A7D5T428_9EURY</name>
<dbReference type="GeneID" id="56076970"/>
<feature type="region of interest" description="Disordered" evidence="1">
    <location>
        <begin position="1"/>
        <end position="28"/>
    </location>
</feature>
<dbReference type="Pfam" id="PF00190">
    <property type="entry name" value="Cupin_1"/>
    <property type="match status" value="1"/>
</dbReference>
<reference evidence="3 4" key="1">
    <citation type="submission" date="2020-07" db="EMBL/GenBank/DDBJ databases">
        <title>Halosimplex pelagicum sp. nov. and Halosimplex rubrum sp. nov., isolated from salted brown alga Laminaria, and emended description of the genus Halosimplex.</title>
        <authorList>
            <person name="Cui H."/>
        </authorList>
    </citation>
    <scope>NUCLEOTIDE SEQUENCE [LARGE SCALE GENOMIC DNA]</scope>
    <source>
        <strain evidence="3 4">R27</strain>
    </source>
</reference>
<dbReference type="PANTHER" id="PTHR36440">
    <property type="entry name" value="PUTATIVE (AFU_ORTHOLOGUE AFUA_8G07350)-RELATED"/>
    <property type="match status" value="1"/>
</dbReference>
<evidence type="ECO:0000313" key="3">
    <source>
        <dbReference type="EMBL" id="QLH76493.1"/>
    </source>
</evidence>
<evidence type="ECO:0000313" key="4">
    <source>
        <dbReference type="Proteomes" id="UP000509667"/>
    </source>
</evidence>
<dbReference type="InterPro" id="IPR014710">
    <property type="entry name" value="RmlC-like_jellyroll"/>
</dbReference>
<organism evidence="3 4">
    <name type="scientific">Halosimplex rubrum</name>
    <dbReference type="NCBI Taxonomy" id="869889"/>
    <lineage>
        <taxon>Archaea</taxon>
        <taxon>Methanobacteriati</taxon>
        <taxon>Methanobacteriota</taxon>
        <taxon>Stenosarchaea group</taxon>
        <taxon>Halobacteria</taxon>
        <taxon>Halobacteriales</taxon>
        <taxon>Haloarculaceae</taxon>
        <taxon>Halosimplex</taxon>
    </lineage>
</organism>
<dbReference type="EMBL" id="CP058910">
    <property type="protein sequence ID" value="QLH76493.1"/>
    <property type="molecule type" value="Genomic_DNA"/>
</dbReference>
<dbReference type="OrthoDB" id="23670at2157"/>
<dbReference type="AlphaFoldDB" id="A0A7D5T428"/>